<evidence type="ECO:0000313" key="2">
    <source>
        <dbReference type="EMBL" id="KAH7962475.1"/>
    </source>
</evidence>
<feature type="compositionally biased region" description="Basic and acidic residues" evidence="1">
    <location>
        <begin position="80"/>
        <end position="91"/>
    </location>
</feature>
<reference evidence="2" key="2">
    <citation type="submission" date="2021-09" db="EMBL/GenBank/DDBJ databases">
        <authorList>
            <person name="Jia N."/>
            <person name="Wang J."/>
            <person name="Shi W."/>
            <person name="Du L."/>
            <person name="Sun Y."/>
            <person name="Zhan W."/>
            <person name="Jiang J."/>
            <person name="Wang Q."/>
            <person name="Zhang B."/>
            <person name="Ji P."/>
            <person name="Sakyi L.B."/>
            <person name="Cui X."/>
            <person name="Yuan T."/>
            <person name="Jiang B."/>
            <person name="Yang W."/>
            <person name="Lam T.T.-Y."/>
            <person name="Chang Q."/>
            <person name="Ding S."/>
            <person name="Wang X."/>
            <person name="Zhu J."/>
            <person name="Ruan X."/>
            <person name="Zhao L."/>
            <person name="Wei J."/>
            <person name="Que T."/>
            <person name="Du C."/>
            <person name="Cheng J."/>
            <person name="Dai P."/>
            <person name="Han X."/>
            <person name="Huang E."/>
            <person name="Gao Y."/>
            <person name="Liu J."/>
            <person name="Shao H."/>
            <person name="Ye R."/>
            <person name="Li L."/>
            <person name="Wei W."/>
            <person name="Wang X."/>
            <person name="Wang C."/>
            <person name="Huo Q."/>
            <person name="Li W."/>
            <person name="Guo W."/>
            <person name="Chen H."/>
            <person name="Chen S."/>
            <person name="Zhou L."/>
            <person name="Zhou L."/>
            <person name="Ni X."/>
            <person name="Tian J."/>
            <person name="Zhou Y."/>
            <person name="Sheng Y."/>
            <person name="Liu T."/>
            <person name="Pan Y."/>
            <person name="Xia L."/>
            <person name="Li J."/>
            <person name="Zhao F."/>
            <person name="Cao W."/>
        </authorList>
    </citation>
    <scope>NUCLEOTIDE SEQUENCE</scope>
    <source>
        <strain evidence="2">Rsan-2018</strain>
        <tissue evidence="2">Larvae</tissue>
    </source>
</reference>
<feature type="region of interest" description="Disordered" evidence="1">
    <location>
        <begin position="1"/>
        <end position="91"/>
    </location>
</feature>
<dbReference type="AlphaFoldDB" id="A0A9D4SZ71"/>
<evidence type="ECO:0000256" key="1">
    <source>
        <dbReference type="SAM" id="MobiDB-lite"/>
    </source>
</evidence>
<protein>
    <submittedName>
        <fullName evidence="2">Uncharacterized protein</fullName>
    </submittedName>
</protein>
<accession>A0A9D4SZ71</accession>
<proteinExistence type="predicted"/>
<dbReference type="Proteomes" id="UP000821837">
    <property type="component" value="Chromosome 3"/>
</dbReference>
<evidence type="ECO:0000313" key="3">
    <source>
        <dbReference type="Proteomes" id="UP000821837"/>
    </source>
</evidence>
<feature type="compositionally biased region" description="Basic and acidic residues" evidence="1">
    <location>
        <begin position="26"/>
        <end position="38"/>
    </location>
</feature>
<sequence>MTVTRRNGHAAHPDPAHGPGVVLEAGRMEALMRADPGPDPRVVGPNRGADLARGAGLGTARKGPFQGESEPALQGGTWADRVRSGGRPAER</sequence>
<dbReference type="EMBL" id="JABSTV010001249">
    <property type="protein sequence ID" value="KAH7962475.1"/>
    <property type="molecule type" value="Genomic_DNA"/>
</dbReference>
<gene>
    <name evidence="2" type="ORF">HPB52_016322</name>
</gene>
<organism evidence="2 3">
    <name type="scientific">Rhipicephalus sanguineus</name>
    <name type="common">Brown dog tick</name>
    <name type="synonym">Ixodes sanguineus</name>
    <dbReference type="NCBI Taxonomy" id="34632"/>
    <lineage>
        <taxon>Eukaryota</taxon>
        <taxon>Metazoa</taxon>
        <taxon>Ecdysozoa</taxon>
        <taxon>Arthropoda</taxon>
        <taxon>Chelicerata</taxon>
        <taxon>Arachnida</taxon>
        <taxon>Acari</taxon>
        <taxon>Parasitiformes</taxon>
        <taxon>Ixodida</taxon>
        <taxon>Ixodoidea</taxon>
        <taxon>Ixodidae</taxon>
        <taxon>Rhipicephalinae</taxon>
        <taxon>Rhipicephalus</taxon>
        <taxon>Rhipicephalus</taxon>
    </lineage>
</organism>
<name>A0A9D4SZ71_RHISA</name>
<feature type="compositionally biased region" description="Low complexity" evidence="1">
    <location>
        <begin position="47"/>
        <end position="61"/>
    </location>
</feature>
<reference evidence="2" key="1">
    <citation type="journal article" date="2020" name="Cell">
        <title>Large-Scale Comparative Analyses of Tick Genomes Elucidate Their Genetic Diversity and Vector Capacities.</title>
        <authorList>
            <consortium name="Tick Genome and Microbiome Consortium (TIGMIC)"/>
            <person name="Jia N."/>
            <person name="Wang J."/>
            <person name="Shi W."/>
            <person name="Du L."/>
            <person name="Sun Y."/>
            <person name="Zhan W."/>
            <person name="Jiang J.F."/>
            <person name="Wang Q."/>
            <person name="Zhang B."/>
            <person name="Ji P."/>
            <person name="Bell-Sakyi L."/>
            <person name="Cui X.M."/>
            <person name="Yuan T.T."/>
            <person name="Jiang B.G."/>
            <person name="Yang W.F."/>
            <person name="Lam T.T."/>
            <person name="Chang Q.C."/>
            <person name="Ding S.J."/>
            <person name="Wang X.J."/>
            <person name="Zhu J.G."/>
            <person name="Ruan X.D."/>
            <person name="Zhao L."/>
            <person name="Wei J.T."/>
            <person name="Ye R.Z."/>
            <person name="Que T.C."/>
            <person name="Du C.H."/>
            <person name="Zhou Y.H."/>
            <person name="Cheng J.X."/>
            <person name="Dai P.F."/>
            <person name="Guo W.B."/>
            <person name="Han X.H."/>
            <person name="Huang E.J."/>
            <person name="Li L.F."/>
            <person name="Wei W."/>
            <person name="Gao Y.C."/>
            <person name="Liu J.Z."/>
            <person name="Shao H.Z."/>
            <person name="Wang X."/>
            <person name="Wang C.C."/>
            <person name="Yang T.C."/>
            <person name="Huo Q.B."/>
            <person name="Li W."/>
            <person name="Chen H.Y."/>
            <person name="Chen S.E."/>
            <person name="Zhou L.G."/>
            <person name="Ni X.B."/>
            <person name="Tian J.H."/>
            <person name="Sheng Y."/>
            <person name="Liu T."/>
            <person name="Pan Y.S."/>
            <person name="Xia L.Y."/>
            <person name="Li J."/>
            <person name="Zhao F."/>
            <person name="Cao W.C."/>
        </authorList>
    </citation>
    <scope>NUCLEOTIDE SEQUENCE</scope>
    <source>
        <strain evidence="2">Rsan-2018</strain>
    </source>
</reference>
<comment type="caution">
    <text evidence="2">The sequence shown here is derived from an EMBL/GenBank/DDBJ whole genome shotgun (WGS) entry which is preliminary data.</text>
</comment>
<keyword evidence="3" id="KW-1185">Reference proteome</keyword>